<keyword evidence="2" id="KW-1185">Reference proteome</keyword>
<accession>A0A8C5FIE4</accession>
<evidence type="ECO:0000313" key="2">
    <source>
        <dbReference type="Proteomes" id="UP000694546"/>
    </source>
</evidence>
<dbReference type="AlphaFoldDB" id="A0A8C5FIE4"/>
<evidence type="ECO:0000313" key="1">
    <source>
        <dbReference type="Ensembl" id="ENSGMOP00000039128.1"/>
    </source>
</evidence>
<dbReference type="Ensembl" id="ENSGMOT00000073962.1">
    <property type="protein sequence ID" value="ENSGMOP00000039128.1"/>
    <property type="gene ID" value="ENSGMOG00000024287.1"/>
</dbReference>
<reference evidence="1" key="1">
    <citation type="submission" date="2025-08" db="UniProtKB">
        <authorList>
            <consortium name="Ensembl"/>
        </authorList>
    </citation>
    <scope>IDENTIFICATION</scope>
</reference>
<name>A0A8C5FIE4_GADMO</name>
<dbReference type="Proteomes" id="UP000694546">
    <property type="component" value="Chromosome 16"/>
</dbReference>
<protein>
    <submittedName>
        <fullName evidence="1">Uncharacterized protein</fullName>
    </submittedName>
</protein>
<sequence length="66" mass="7667">MLKERLELASTLFPRSAEAELEPEVTCRAYRPCTGLAWSRIHIYLQILTNIWKSLERTSCCLKNVL</sequence>
<reference evidence="1" key="2">
    <citation type="submission" date="2025-09" db="UniProtKB">
        <authorList>
            <consortium name="Ensembl"/>
        </authorList>
    </citation>
    <scope>IDENTIFICATION</scope>
</reference>
<proteinExistence type="predicted"/>
<organism evidence="1 2">
    <name type="scientific">Gadus morhua</name>
    <name type="common">Atlantic cod</name>
    <dbReference type="NCBI Taxonomy" id="8049"/>
    <lineage>
        <taxon>Eukaryota</taxon>
        <taxon>Metazoa</taxon>
        <taxon>Chordata</taxon>
        <taxon>Craniata</taxon>
        <taxon>Vertebrata</taxon>
        <taxon>Euteleostomi</taxon>
        <taxon>Actinopterygii</taxon>
        <taxon>Neopterygii</taxon>
        <taxon>Teleostei</taxon>
        <taxon>Neoteleostei</taxon>
        <taxon>Acanthomorphata</taxon>
        <taxon>Zeiogadaria</taxon>
        <taxon>Gadariae</taxon>
        <taxon>Gadiformes</taxon>
        <taxon>Gadoidei</taxon>
        <taxon>Gadidae</taxon>
        <taxon>Gadus</taxon>
    </lineage>
</organism>